<dbReference type="HOGENOM" id="CLU_1504520_0_0_1"/>
<evidence type="ECO:0000313" key="3">
    <source>
        <dbReference type="Proteomes" id="UP000024376"/>
    </source>
</evidence>
<evidence type="ECO:0000256" key="1">
    <source>
        <dbReference type="SAM" id="MobiDB-lite"/>
    </source>
</evidence>
<dbReference type="Proteomes" id="UP000024376">
    <property type="component" value="Unassembled WGS sequence"/>
</dbReference>
<protein>
    <submittedName>
        <fullName evidence="2">Uncharacterized protein</fullName>
    </submittedName>
</protein>
<name>A0A024S1Z7_HYPJR</name>
<organism evidence="2 3">
    <name type="scientific">Hypocrea jecorina (strain ATCC 56765 / BCRC 32924 / NRRL 11460 / Rut C-30)</name>
    <name type="common">Trichoderma reesei</name>
    <dbReference type="NCBI Taxonomy" id="1344414"/>
    <lineage>
        <taxon>Eukaryota</taxon>
        <taxon>Fungi</taxon>
        <taxon>Dikarya</taxon>
        <taxon>Ascomycota</taxon>
        <taxon>Pezizomycotina</taxon>
        <taxon>Sordariomycetes</taxon>
        <taxon>Hypocreomycetidae</taxon>
        <taxon>Hypocreales</taxon>
        <taxon>Hypocreaceae</taxon>
        <taxon>Trichoderma</taxon>
    </lineage>
</organism>
<sequence>MSADVSTACEDIVLRPGQHPGYHDDRPAGSEVRGPRYPERLHDILSRCQTDDEVDSELRDDYEVHRRSAQVNLNEYLDVLRRVHAEERSKSIHEIFDSQHKTPSTIVAVEMGQDLGSNAPSRTREQWRLKVLHDDLSRDLLAMQETLELLSARKPRKAKESSSRWDLFIPRFWFCVGLL</sequence>
<evidence type="ECO:0000313" key="2">
    <source>
        <dbReference type="EMBL" id="ETR99117.1"/>
    </source>
</evidence>
<feature type="region of interest" description="Disordered" evidence="1">
    <location>
        <begin position="15"/>
        <end position="35"/>
    </location>
</feature>
<dbReference type="KEGG" id="trr:M419DRAFT_11223"/>
<dbReference type="EMBL" id="KI911158">
    <property type="protein sequence ID" value="ETR99117.1"/>
    <property type="molecule type" value="Genomic_DNA"/>
</dbReference>
<dbReference type="AlphaFoldDB" id="A0A024S1Z7"/>
<gene>
    <name evidence="2" type="ORF">M419DRAFT_11223</name>
</gene>
<accession>A0A024S1Z7</accession>
<dbReference type="OrthoDB" id="4896763at2759"/>
<feature type="compositionally biased region" description="Basic and acidic residues" evidence="1">
    <location>
        <begin position="21"/>
        <end position="35"/>
    </location>
</feature>
<reference evidence="3" key="1">
    <citation type="journal article" date="2013" name="Ind. Biotechnol.">
        <title>Comparative genomics analysis of Trichoderma reesei strains.</title>
        <authorList>
            <person name="Koike H."/>
            <person name="Aerts A."/>
            <person name="LaButti K."/>
            <person name="Grigoriev I.V."/>
            <person name="Baker S.E."/>
        </authorList>
    </citation>
    <scope>NUCLEOTIDE SEQUENCE [LARGE SCALE GENOMIC DNA]</scope>
    <source>
        <strain evidence="3">ATCC 56765 / BCRC 32924 / NRRL 11460 / Rut C-30</strain>
    </source>
</reference>
<proteinExistence type="predicted"/>